<feature type="non-terminal residue" evidence="1">
    <location>
        <position position="1"/>
    </location>
</feature>
<dbReference type="HOGENOM" id="CLU_3092980_0_0_1"/>
<dbReference type="Proteomes" id="UP000054477">
    <property type="component" value="Unassembled WGS sequence"/>
</dbReference>
<evidence type="ECO:0000313" key="1">
    <source>
        <dbReference type="EMBL" id="KIK02272.1"/>
    </source>
</evidence>
<proteinExistence type="predicted"/>
<keyword evidence="2" id="KW-1185">Reference proteome</keyword>
<reference evidence="1 2" key="1">
    <citation type="submission" date="2014-04" db="EMBL/GenBank/DDBJ databases">
        <authorList>
            <consortium name="DOE Joint Genome Institute"/>
            <person name="Kuo A."/>
            <person name="Kohler A."/>
            <person name="Nagy L.G."/>
            <person name="Floudas D."/>
            <person name="Copeland A."/>
            <person name="Barry K.W."/>
            <person name="Cichocki N."/>
            <person name="Veneault-Fourrey C."/>
            <person name="LaButti K."/>
            <person name="Lindquist E.A."/>
            <person name="Lipzen A."/>
            <person name="Lundell T."/>
            <person name="Morin E."/>
            <person name="Murat C."/>
            <person name="Sun H."/>
            <person name="Tunlid A."/>
            <person name="Henrissat B."/>
            <person name="Grigoriev I.V."/>
            <person name="Hibbett D.S."/>
            <person name="Martin F."/>
            <person name="Nordberg H.P."/>
            <person name="Cantor M.N."/>
            <person name="Hua S.X."/>
        </authorList>
    </citation>
    <scope>NUCLEOTIDE SEQUENCE [LARGE SCALE GENOMIC DNA]</scope>
    <source>
        <strain evidence="1 2">LaAM-08-1</strain>
    </source>
</reference>
<sequence length="52" mass="5767">PYGPNKLYVTAKLTADNLCRTKITQGTSDRDMNVREEACESSYGSFATHDPN</sequence>
<organism evidence="1 2">
    <name type="scientific">Laccaria amethystina LaAM-08-1</name>
    <dbReference type="NCBI Taxonomy" id="1095629"/>
    <lineage>
        <taxon>Eukaryota</taxon>
        <taxon>Fungi</taxon>
        <taxon>Dikarya</taxon>
        <taxon>Basidiomycota</taxon>
        <taxon>Agaricomycotina</taxon>
        <taxon>Agaricomycetes</taxon>
        <taxon>Agaricomycetidae</taxon>
        <taxon>Agaricales</taxon>
        <taxon>Agaricineae</taxon>
        <taxon>Hydnangiaceae</taxon>
        <taxon>Laccaria</taxon>
    </lineage>
</organism>
<dbReference type="EMBL" id="KN838595">
    <property type="protein sequence ID" value="KIK02272.1"/>
    <property type="molecule type" value="Genomic_DNA"/>
</dbReference>
<reference evidence="2" key="2">
    <citation type="submission" date="2015-01" db="EMBL/GenBank/DDBJ databases">
        <title>Evolutionary Origins and Diversification of the Mycorrhizal Mutualists.</title>
        <authorList>
            <consortium name="DOE Joint Genome Institute"/>
            <consortium name="Mycorrhizal Genomics Consortium"/>
            <person name="Kohler A."/>
            <person name="Kuo A."/>
            <person name="Nagy L.G."/>
            <person name="Floudas D."/>
            <person name="Copeland A."/>
            <person name="Barry K.W."/>
            <person name="Cichocki N."/>
            <person name="Veneault-Fourrey C."/>
            <person name="LaButti K."/>
            <person name="Lindquist E.A."/>
            <person name="Lipzen A."/>
            <person name="Lundell T."/>
            <person name="Morin E."/>
            <person name="Murat C."/>
            <person name="Riley R."/>
            <person name="Ohm R."/>
            <person name="Sun H."/>
            <person name="Tunlid A."/>
            <person name="Henrissat B."/>
            <person name="Grigoriev I.V."/>
            <person name="Hibbett D.S."/>
            <person name="Martin F."/>
        </authorList>
    </citation>
    <scope>NUCLEOTIDE SEQUENCE [LARGE SCALE GENOMIC DNA]</scope>
    <source>
        <strain evidence="2">LaAM-08-1</strain>
    </source>
</reference>
<protein>
    <submittedName>
        <fullName evidence="1">Uncharacterized protein</fullName>
    </submittedName>
</protein>
<evidence type="ECO:0000313" key="2">
    <source>
        <dbReference type="Proteomes" id="UP000054477"/>
    </source>
</evidence>
<accession>A0A0C9XX79</accession>
<dbReference type="AlphaFoldDB" id="A0A0C9XX79"/>
<name>A0A0C9XX79_9AGAR</name>
<gene>
    <name evidence="1" type="ORF">K443DRAFT_677784</name>
</gene>